<organism evidence="2 3">
    <name type="scientific">Streptomyces lavendofoliae</name>
    <dbReference type="NCBI Taxonomy" id="67314"/>
    <lineage>
        <taxon>Bacteria</taxon>
        <taxon>Bacillati</taxon>
        <taxon>Actinomycetota</taxon>
        <taxon>Actinomycetes</taxon>
        <taxon>Kitasatosporales</taxon>
        <taxon>Streptomycetaceae</taxon>
        <taxon>Streptomyces</taxon>
    </lineage>
</organism>
<sequence>MTNPSAARPRRSAATTVSEPIVDLRGRLMGTLNDFWDAVSEPLTVDGAPRPRGEWPKTPPTTRTPPKKVRGRGQPRVRLTSHTDVRCFTRSALVRKGPLSPC</sequence>
<dbReference type="AlphaFoldDB" id="A0A918M5J0"/>
<reference evidence="2" key="1">
    <citation type="journal article" date="2014" name="Int. J. Syst. Evol. Microbiol.">
        <title>Complete genome sequence of Corynebacterium casei LMG S-19264T (=DSM 44701T), isolated from a smear-ripened cheese.</title>
        <authorList>
            <consortium name="US DOE Joint Genome Institute (JGI-PGF)"/>
            <person name="Walter F."/>
            <person name="Albersmeier A."/>
            <person name="Kalinowski J."/>
            <person name="Ruckert C."/>
        </authorList>
    </citation>
    <scope>NUCLEOTIDE SEQUENCE</scope>
    <source>
        <strain evidence="2">JCM 4391</strain>
    </source>
</reference>
<reference evidence="2" key="2">
    <citation type="submission" date="2020-09" db="EMBL/GenBank/DDBJ databases">
        <authorList>
            <person name="Sun Q."/>
            <person name="Ohkuma M."/>
        </authorList>
    </citation>
    <scope>NUCLEOTIDE SEQUENCE</scope>
    <source>
        <strain evidence="2">JCM 4391</strain>
    </source>
</reference>
<keyword evidence="3" id="KW-1185">Reference proteome</keyword>
<proteinExistence type="predicted"/>
<gene>
    <name evidence="2" type="ORF">GCM10010274_43120</name>
</gene>
<accession>A0A918M5J0</accession>
<dbReference type="Proteomes" id="UP000636661">
    <property type="component" value="Unassembled WGS sequence"/>
</dbReference>
<evidence type="ECO:0000313" key="2">
    <source>
        <dbReference type="EMBL" id="GGU49880.1"/>
    </source>
</evidence>
<name>A0A918M5J0_9ACTN</name>
<comment type="caution">
    <text evidence="2">The sequence shown here is derived from an EMBL/GenBank/DDBJ whole genome shotgun (WGS) entry which is preliminary data.</text>
</comment>
<feature type="region of interest" description="Disordered" evidence="1">
    <location>
        <begin position="43"/>
        <end position="76"/>
    </location>
</feature>
<evidence type="ECO:0000256" key="1">
    <source>
        <dbReference type="SAM" id="MobiDB-lite"/>
    </source>
</evidence>
<dbReference type="EMBL" id="BMTP01000011">
    <property type="protein sequence ID" value="GGU49880.1"/>
    <property type="molecule type" value="Genomic_DNA"/>
</dbReference>
<evidence type="ECO:0000313" key="3">
    <source>
        <dbReference type="Proteomes" id="UP000636661"/>
    </source>
</evidence>
<feature type="compositionally biased region" description="Basic residues" evidence="1">
    <location>
        <begin position="65"/>
        <end position="75"/>
    </location>
</feature>
<protein>
    <submittedName>
        <fullName evidence="2">Uncharacterized protein</fullName>
    </submittedName>
</protein>